<dbReference type="OMA" id="VIPIWEE"/>
<dbReference type="Pfam" id="PF14566">
    <property type="entry name" value="PTPlike_phytase"/>
    <property type="match status" value="3"/>
</dbReference>
<dbReference type="SMART" id="SM01301">
    <property type="entry name" value="PTPlike_phytase"/>
    <property type="match status" value="3"/>
</dbReference>
<evidence type="ECO:0000256" key="1">
    <source>
        <dbReference type="SAM" id="MobiDB-lite"/>
    </source>
</evidence>
<sequence length="1532" mass="173035">MLPPSSPKSIPGSIALSGSPPKTNYLYGDSPTSSFASPRTMRRHLDSSTVNGNFVPPRLNKGLDVFATSPPSTRTQLFFEDKQKVTSAHSSPRSSISASKQTDPRSLLKAVRTLIKSRNGSVLTRNTILKADHFSSGTNTNLDLHLQGGPNFRAAELDVFGVAQPTVSIHMFSTREEPLVYLNGCPYVLREYANPMENMNMFWGINTSRLEKVEERLKADVIKEADAMGGLILAHQELSDGTVVPCYLAADKVQTPSEVFQEFQQQGYPIKYFRIPISPEQGPEDNYFDEYVRVIRCLEPTEPLIFNCGIGNVRTTVGIIIAQTIRRTQLIERGHRDPFIVPGFGYQQVSGDPSDTLPSLELGNSRAKDQETLLRLVYVLEQALDSKMSMHSAIEWALERGNIMENLMEAIMGNYHSVVALTSVLDSGVFSKRILDEMIDRSDAVVNLREIILTNRIRYNNSKSTTSSPASSSRGSNLYLEKASKALQRYFFLLCFMAYVNESPDTRFETRFSSWIKARTEVWSMLQNMRRKGPRLYYFRPIEELRSLQGGNGRTGSSLPVSHARYRGGGLGMFDMKGAGSQQDEGIITEVENIIIQSRKGAVFTAQNILKVDFWYYHYLDNGTQEHTVIHSKTPQNMDHSNIPQTHHSFYIEGASNFRRIDNTRVYGIAQPTVYGLKQVIRQLLTDKPRNERILWINLREEPIIYINGIPYVLRDRYYTLRNIRAYKGITGSRLEQLEERLKDDIRQEISNYEGRILLHGENQDGQVFAQWEEVSVDDVLTVRDVMESMSSEMADELELGDRQHTLMAYHRIPITAEKVPTYEDLDELRTIIATADLGKTALIMNCQIGLGRSTTGTVIATLLTKWIHQQSSTAYPQALPDQQLTVRRRNYQIINSLLRVIKRGLENKRIVDDVLDQCGLTINLRDIIEKVRVQVENEPDQVLRKLKIKRGIVALERYYVLICFQAYLDNTSPELLHETESFAQWMKRHPELATILKELQSTDNLDSIVPVELALASSGVDSNAAASAGDTNQAGQGDGLALSSEVVQVLQSRSGQVLGQNSILKHDAFPGCQKMGLREKIPGVYNFRRVSVDHVKQAVKYGGKASEIGGLALDMDILQSMSNECTTTNGKLDQPIDGATQYHLSPPYISGCAMPNKDAIKAILDTMDAGPGGSRKVLWTCLREEPVLYVNKRPFVLRLHHNPLRNLETTGIAKERVEHMERIMQQDAIEELVAYNGRLLLHGEETAEKGGFILVPAWETVRPESVETPDQAFQSIIDEGYQVDYFRIPITDEQAPIPDVFDQLIDRMKLSTRQTDLMFNCQMGRGRTTTGMVTACLLSMILKNNEVFDSTVSTMIQSSSTEKMDLYEEDVNDEQRRQQNGEYRVILQLISVLSYGKLAKRLTDQAINMCDHMQNLRKAIYDLKLRMDTAETGSSKWHVAEEGFSNYLVRYFYLVVFANYLLEMVDQQQTERQVDGKHTLADETMAYTGGLTTVEPGSDSPGVVESGSFKSWLKRHREITNIIKYQLKDLL</sequence>
<organism evidence="2">
    <name type="scientific">Absidia glauca</name>
    <name type="common">Pin mould</name>
    <dbReference type="NCBI Taxonomy" id="4829"/>
    <lineage>
        <taxon>Eukaryota</taxon>
        <taxon>Fungi</taxon>
        <taxon>Fungi incertae sedis</taxon>
        <taxon>Mucoromycota</taxon>
        <taxon>Mucoromycotina</taxon>
        <taxon>Mucoromycetes</taxon>
        <taxon>Mucorales</taxon>
        <taxon>Cunninghamellaceae</taxon>
        <taxon>Absidia</taxon>
    </lineage>
</organism>
<evidence type="ECO:0008006" key="4">
    <source>
        <dbReference type="Google" id="ProtNLM"/>
    </source>
</evidence>
<accession>A0A168SN40</accession>
<dbReference type="Gene3D" id="3.90.190.10">
    <property type="entry name" value="Protein tyrosine phosphatase superfamily"/>
    <property type="match status" value="3"/>
</dbReference>
<dbReference type="Proteomes" id="UP000078561">
    <property type="component" value="Unassembled WGS sequence"/>
</dbReference>
<dbReference type="CDD" id="cd14496">
    <property type="entry name" value="PTP_paladin"/>
    <property type="match status" value="1"/>
</dbReference>
<dbReference type="InterPro" id="IPR029021">
    <property type="entry name" value="Prot-tyrosine_phosphatase-like"/>
</dbReference>
<dbReference type="PANTHER" id="PTHR23339">
    <property type="entry name" value="TYROSINE SPECIFIC PROTEIN PHOSPHATASE AND DUAL SPECIFICITY PROTEIN PHOSPHATASE"/>
    <property type="match status" value="1"/>
</dbReference>
<feature type="region of interest" description="Disordered" evidence="1">
    <location>
        <begin position="80"/>
        <end position="104"/>
    </location>
</feature>
<proteinExistence type="predicted"/>
<protein>
    <recommendedName>
        <fullName evidence="4">Tyrosine specific protein phosphatases domain-containing protein</fullName>
    </recommendedName>
</protein>
<feature type="region of interest" description="Disordered" evidence="1">
    <location>
        <begin position="1"/>
        <end position="42"/>
    </location>
</feature>
<feature type="compositionally biased region" description="Low complexity" evidence="1">
    <location>
        <begin position="87"/>
        <end position="99"/>
    </location>
</feature>
<dbReference type="EMBL" id="LT554895">
    <property type="protein sequence ID" value="SAM08677.1"/>
    <property type="molecule type" value="Genomic_DNA"/>
</dbReference>
<keyword evidence="3" id="KW-1185">Reference proteome</keyword>
<name>A0A168SN40_ABSGL</name>
<dbReference type="InParanoid" id="A0A168SN40"/>
<dbReference type="OrthoDB" id="66369at2759"/>
<reference evidence="2" key="1">
    <citation type="submission" date="2016-04" db="EMBL/GenBank/DDBJ databases">
        <authorList>
            <person name="Evans L.H."/>
            <person name="Alamgir A."/>
            <person name="Owens N."/>
            <person name="Weber N.D."/>
            <person name="Virtaneva K."/>
            <person name="Barbian K."/>
            <person name="Babar A."/>
            <person name="Rosenke K."/>
        </authorList>
    </citation>
    <scope>NUCLEOTIDE SEQUENCE [LARGE SCALE GENOMIC DNA]</scope>
    <source>
        <strain evidence="2">CBS 101.48</strain>
    </source>
</reference>
<gene>
    <name evidence="2" type="primary">ABSGL_14340.1 scaffold 14385</name>
</gene>
<evidence type="ECO:0000313" key="3">
    <source>
        <dbReference type="Proteomes" id="UP000078561"/>
    </source>
</evidence>
<evidence type="ECO:0000313" key="2">
    <source>
        <dbReference type="EMBL" id="SAM08677.1"/>
    </source>
</evidence>
<dbReference type="SUPFAM" id="SSF52799">
    <property type="entry name" value="(Phosphotyrosine protein) phosphatases II"/>
    <property type="match status" value="3"/>
</dbReference>
<dbReference type="InterPro" id="IPR050561">
    <property type="entry name" value="PTP"/>
</dbReference>